<evidence type="ECO:0000313" key="4">
    <source>
        <dbReference type="Proteomes" id="UP000233551"/>
    </source>
</evidence>
<feature type="domain" description="AP5B1 middle" evidence="1">
    <location>
        <begin position="241"/>
        <end position="634"/>
    </location>
</feature>
<keyword evidence="4" id="KW-1185">Reference proteome</keyword>
<sequence>MSSTAAKPPLKPLSPQEWELLIDDFQHGRDASWTSQYSIPSILEQALSYLLKRDSPLSLKHSLILFMEEFSALIFQLSSLSQLMDTLRSIVQAPLDPPHYSYTLKEQMMVSTTSIFITIVDDPSSQLLPSLEGLVELLLVIINRPNHGPDRQTRGIACECLRELERAYPCLLSDLAGHLWSLCQSERTHASQSYILLFTQVVHNIAIHRVSTSILNTSIPLIPFNVPQWVLGLGLSREVSNCKELRRAMSFLLEWPHVFTPFGMMEFMGMVMPVAVALELQPSMLKVQFFGMIHSYDPLLCHVVLRLYLHFLDAFDGQEGEIARLLVSASNEAQSPLVFRLLALHWLLGIFNGLLTSDDDSKRKLILGMALSFYPNVFDPLALKALKLDLLALFSICLESSQREGENRLSMRNVFEKGLVSVSAFKWMPPWSTETAVAFRTFHKFLIDASSHSDADSTSKRMLTESAIFHSLQEMLVDLTLEFPRLVPVVVAFTNRFLGCQKHRCLGEGLLQTLDENLLPKVIVDHKLVAYFPLFDKIAESDTIPPRRLLELLTDLMVFIVKKHEPDAGLRAWSQGSKVLCICRTMMMHHQSSRLFVRLSRLLAFTCLYFPDLEVRDNARIYLRMLVCIPGKKLRELLNLGENLIGVAPSAQSGSFFNVQSPRRPHDPKRSRNVSAYVHLQRVIPLLVRQSWSLSVSTLCFGEGKPDYLLGVKDNEPKSDDGGIESSSGGQINSESERAHLPQEPLRVMDAKISQLLETLRRHFSCIPDFRHMLGIKVRIPCYLSFESEPFSRIWGRNAPDGNMDELEDLPAMYATVLNFSSSAPYGSIPSCRVPFLIGEPTEESTSSDKKVSSEIVPYDNGSHENDDSSRALVMIELEPREPTPGLVDVFLESNAENGQIIRGQLHGITVGIEDMFLKAIIPSDVLEEATPAYNSDLFTSLWEAFGSSSNFGREIFPLQGGKGAAVISGTQSVKLLEVPASSLIQSIERQLAPFVVSVIGEPLVDLIRDGGIIRDVVWKDVELDLPVDSTSLITGIGTSPLALKYIDEGDEIKGDFAGDMRTRMGCIHILIFLPPRFHLLLQMEVGDVSTLVRIRTDHWPCLAYIDDYLEALYLAH</sequence>
<dbReference type="EMBL" id="PGOL01000862">
    <property type="protein sequence ID" value="PKI63934.1"/>
    <property type="molecule type" value="Genomic_DNA"/>
</dbReference>
<dbReference type="InterPro" id="IPR048979">
    <property type="entry name" value="AP5B1_middle"/>
</dbReference>
<organism evidence="3 4">
    <name type="scientific">Punica granatum</name>
    <name type="common">Pomegranate</name>
    <dbReference type="NCBI Taxonomy" id="22663"/>
    <lineage>
        <taxon>Eukaryota</taxon>
        <taxon>Viridiplantae</taxon>
        <taxon>Streptophyta</taxon>
        <taxon>Embryophyta</taxon>
        <taxon>Tracheophyta</taxon>
        <taxon>Spermatophyta</taxon>
        <taxon>Magnoliopsida</taxon>
        <taxon>eudicotyledons</taxon>
        <taxon>Gunneridae</taxon>
        <taxon>Pentapetalae</taxon>
        <taxon>rosids</taxon>
        <taxon>malvids</taxon>
        <taxon>Myrtales</taxon>
        <taxon>Lythraceae</taxon>
        <taxon>Punica</taxon>
    </lineage>
</organism>
<evidence type="ECO:0000259" key="2">
    <source>
        <dbReference type="Pfam" id="PF21590"/>
    </source>
</evidence>
<evidence type="ECO:0000259" key="1">
    <source>
        <dbReference type="Pfam" id="PF21588"/>
    </source>
</evidence>
<dbReference type="GeneID" id="116187609"/>
<dbReference type="STRING" id="22663.A0A2I0K5W7"/>
<dbReference type="OrthoDB" id="646197at2759"/>
<dbReference type="GO" id="GO:0016197">
    <property type="term" value="P:endosomal transport"/>
    <property type="evidence" value="ECO:0007669"/>
    <property type="project" value="InterPro"/>
</dbReference>
<dbReference type="InterPro" id="IPR048981">
    <property type="entry name" value="AP5B1_C"/>
</dbReference>
<dbReference type="Proteomes" id="UP000233551">
    <property type="component" value="Unassembled WGS sequence"/>
</dbReference>
<name>A0A2I0K5W7_PUNGR</name>
<evidence type="ECO:0000313" key="3">
    <source>
        <dbReference type="EMBL" id="PKI63934.1"/>
    </source>
</evidence>
<accession>A0A2I0K5W7</accession>
<dbReference type="GO" id="GO:0030119">
    <property type="term" value="C:AP-type membrane coat adaptor complex"/>
    <property type="evidence" value="ECO:0007669"/>
    <property type="project" value="TreeGrafter"/>
</dbReference>
<feature type="domain" description="AP5B1 C-terminal" evidence="2">
    <location>
        <begin position="1067"/>
        <end position="1112"/>
    </location>
</feature>
<dbReference type="PANTHER" id="PTHR34033">
    <property type="entry name" value="AP-5 COMPLEX SUBUNIT BETA-1"/>
    <property type="match status" value="1"/>
</dbReference>
<protein>
    <submittedName>
        <fullName evidence="3">Uncharacterized protein</fullName>
    </submittedName>
</protein>
<proteinExistence type="predicted"/>
<dbReference type="AlphaFoldDB" id="A0A2I0K5W7"/>
<dbReference type="Pfam" id="PF21588">
    <property type="entry name" value="AP5B1_middle"/>
    <property type="match status" value="1"/>
</dbReference>
<dbReference type="Pfam" id="PF21590">
    <property type="entry name" value="AP5B1_C"/>
    <property type="match status" value="1"/>
</dbReference>
<dbReference type="InterPro" id="IPR038741">
    <property type="entry name" value="AP5B1"/>
</dbReference>
<reference evidence="3 4" key="1">
    <citation type="submission" date="2017-11" db="EMBL/GenBank/DDBJ databases">
        <title>De-novo sequencing of pomegranate (Punica granatum L.) genome.</title>
        <authorList>
            <person name="Akparov Z."/>
            <person name="Amiraslanov A."/>
            <person name="Hajiyeva S."/>
            <person name="Abbasov M."/>
            <person name="Kaur K."/>
            <person name="Hamwieh A."/>
            <person name="Solovyev V."/>
            <person name="Salamov A."/>
            <person name="Braich B."/>
            <person name="Kosarev P."/>
            <person name="Mahmoud A."/>
            <person name="Hajiyev E."/>
            <person name="Babayeva S."/>
            <person name="Izzatullayeva V."/>
            <person name="Mammadov A."/>
            <person name="Mammadov A."/>
            <person name="Sharifova S."/>
            <person name="Ojaghi J."/>
            <person name="Eynullazada K."/>
            <person name="Bayramov B."/>
            <person name="Abdulazimova A."/>
            <person name="Shahmuradov I."/>
        </authorList>
    </citation>
    <scope>NUCLEOTIDE SEQUENCE [LARGE SCALE GENOMIC DNA]</scope>
    <source>
        <strain evidence="4">cv. AG2017</strain>
        <tissue evidence="3">Leaf</tissue>
    </source>
</reference>
<gene>
    <name evidence="3" type="ORF">CRG98_015663</name>
</gene>
<dbReference type="PANTHER" id="PTHR34033:SF1">
    <property type="entry name" value="AP-5 COMPLEX SUBUNIT BETA-1"/>
    <property type="match status" value="1"/>
</dbReference>
<comment type="caution">
    <text evidence="3">The sequence shown here is derived from an EMBL/GenBank/DDBJ whole genome shotgun (WGS) entry which is preliminary data.</text>
</comment>